<dbReference type="InterPro" id="IPR001173">
    <property type="entry name" value="Glyco_trans_2-like"/>
</dbReference>
<protein>
    <submittedName>
        <fullName evidence="2">Glycosyltransferase family 2 protein</fullName>
    </submittedName>
</protein>
<dbReference type="Gene3D" id="3.90.550.10">
    <property type="entry name" value="Spore Coat Polysaccharide Biosynthesis Protein SpsA, Chain A"/>
    <property type="match status" value="1"/>
</dbReference>
<accession>A0A433X8G5</accession>
<keyword evidence="3" id="KW-1185">Reference proteome</keyword>
<dbReference type="PANTHER" id="PTHR22916:SF3">
    <property type="entry name" value="UDP-GLCNAC:BETAGAL BETA-1,3-N-ACETYLGLUCOSAMINYLTRANSFERASE-LIKE PROTEIN 1"/>
    <property type="match status" value="1"/>
</dbReference>
<name>A0A433X8G5_9HYPH</name>
<dbReference type="InterPro" id="IPR029044">
    <property type="entry name" value="Nucleotide-diphossugar_trans"/>
</dbReference>
<organism evidence="2 3">
    <name type="scientific">Arsenicitalea aurantiaca</name>
    <dbReference type="NCBI Taxonomy" id="1783274"/>
    <lineage>
        <taxon>Bacteria</taxon>
        <taxon>Pseudomonadati</taxon>
        <taxon>Pseudomonadota</taxon>
        <taxon>Alphaproteobacteria</taxon>
        <taxon>Hyphomicrobiales</taxon>
        <taxon>Devosiaceae</taxon>
        <taxon>Arsenicitalea</taxon>
    </lineage>
</organism>
<dbReference type="GO" id="GO:0016758">
    <property type="term" value="F:hexosyltransferase activity"/>
    <property type="evidence" value="ECO:0007669"/>
    <property type="project" value="UniProtKB-ARBA"/>
</dbReference>
<dbReference type="OrthoDB" id="9794124at2"/>
<evidence type="ECO:0000313" key="3">
    <source>
        <dbReference type="Proteomes" id="UP000281547"/>
    </source>
</evidence>
<keyword evidence="2" id="KW-0808">Transferase</keyword>
<dbReference type="SUPFAM" id="SSF53448">
    <property type="entry name" value="Nucleotide-diphospho-sugar transferases"/>
    <property type="match status" value="1"/>
</dbReference>
<proteinExistence type="predicted"/>
<sequence length="282" mass="30428">MDRTVSIVMPAFRAQDGIVGAARSVLGQTHADFELVIVSDDGVDYEAVLGARGIADERIRHVSSGNVGSGASRARNFGLAAMTGRYGAVLDADDRMKPEKLAMGVAALEAHAIVTTALDVVDAEGRHLRFVGAGPDRALRPGTHKFTSLSMDSMVLWDREATDARYDPEMPNLNDLDFLLRLYRAAPASYHLGTPLHEYVKLPVSLSNGPGVEARMIAAKTTLRRRLAEGYYGLPAEDVEGLDRFLAISLEAEKRFAAALAERPGLLFEDHLEPMLAASSPA</sequence>
<dbReference type="PANTHER" id="PTHR22916">
    <property type="entry name" value="GLYCOSYLTRANSFERASE"/>
    <property type="match status" value="1"/>
</dbReference>
<feature type="domain" description="Glycosyltransferase 2-like" evidence="1">
    <location>
        <begin position="6"/>
        <end position="129"/>
    </location>
</feature>
<dbReference type="Pfam" id="PF00535">
    <property type="entry name" value="Glycos_transf_2"/>
    <property type="match status" value="1"/>
</dbReference>
<evidence type="ECO:0000313" key="2">
    <source>
        <dbReference type="EMBL" id="RUT30340.1"/>
    </source>
</evidence>
<evidence type="ECO:0000259" key="1">
    <source>
        <dbReference type="Pfam" id="PF00535"/>
    </source>
</evidence>
<dbReference type="CDD" id="cd00761">
    <property type="entry name" value="Glyco_tranf_GTA_type"/>
    <property type="match status" value="1"/>
</dbReference>
<dbReference type="RefSeq" id="WP_127189121.1">
    <property type="nucleotide sequence ID" value="NZ_RZNJ01000004.1"/>
</dbReference>
<dbReference type="AlphaFoldDB" id="A0A433X8G5"/>
<dbReference type="Proteomes" id="UP000281547">
    <property type="component" value="Unassembled WGS sequence"/>
</dbReference>
<reference evidence="2 3" key="1">
    <citation type="journal article" date="2016" name="Int. J. Syst. Evol. Microbiol.">
        <title>Arsenicitalea aurantiaca gen. nov., sp. nov., a new member of the family Hyphomicrobiaceae, isolated from high-arsenic sediment.</title>
        <authorList>
            <person name="Mu Y."/>
            <person name="Zhou L."/>
            <person name="Zeng X.C."/>
            <person name="Liu L."/>
            <person name="Pan Y."/>
            <person name="Chen X."/>
            <person name="Wang J."/>
            <person name="Li S."/>
            <person name="Li W.J."/>
            <person name="Wang Y."/>
        </authorList>
    </citation>
    <scope>NUCLEOTIDE SEQUENCE [LARGE SCALE GENOMIC DNA]</scope>
    <source>
        <strain evidence="2 3">42-50</strain>
    </source>
</reference>
<dbReference type="EMBL" id="RZNJ01000004">
    <property type="protein sequence ID" value="RUT30340.1"/>
    <property type="molecule type" value="Genomic_DNA"/>
</dbReference>
<comment type="caution">
    <text evidence="2">The sequence shown here is derived from an EMBL/GenBank/DDBJ whole genome shotgun (WGS) entry which is preliminary data.</text>
</comment>
<gene>
    <name evidence="2" type="ORF">EMQ25_13600</name>
</gene>